<accession>A0A5C6B5E9</accession>
<keyword evidence="4" id="KW-1185">Reference proteome</keyword>
<feature type="signal peptide" evidence="1">
    <location>
        <begin position="1"/>
        <end position="20"/>
    </location>
</feature>
<evidence type="ECO:0000256" key="1">
    <source>
        <dbReference type="SAM" id="SignalP"/>
    </source>
</evidence>
<dbReference type="NCBIfam" id="TIGR02595">
    <property type="entry name" value="PEP_CTERM"/>
    <property type="match status" value="1"/>
</dbReference>
<dbReference type="Proteomes" id="UP000320735">
    <property type="component" value="Unassembled WGS sequence"/>
</dbReference>
<sequence length="262" mass="28740" precursor="true">MKRLLLAGLLSFGLLSTAQAETVRPYDSFGDLGSNFYTITPGVTTISLGDGTGPNPGGEFTVDKINGDATYNPYWSGFCVEYSEHFAYNENMEVYGISDYADDGGPPANSVDYLSDETRWLFAQFWTKDLFGVNGSGTTQLDGYYDNQANNAKYLQQAIWMLEDEITVNDQNWYYKSAKAAVLAGTAEGVARFDDVKVLNLYRQNLDSQGNPVKAQDQLVVIGDGLGESPEVPEPSSFAGLIGIFSVSLLGYGWRRKQQQVA</sequence>
<evidence type="ECO:0000313" key="4">
    <source>
        <dbReference type="Proteomes" id="UP000320735"/>
    </source>
</evidence>
<dbReference type="AlphaFoldDB" id="A0A5C6B5E9"/>
<gene>
    <name evidence="3" type="ORF">CA54_53810</name>
</gene>
<organism evidence="3 4">
    <name type="scientific">Symmachiella macrocystis</name>
    <dbReference type="NCBI Taxonomy" id="2527985"/>
    <lineage>
        <taxon>Bacteria</taxon>
        <taxon>Pseudomonadati</taxon>
        <taxon>Planctomycetota</taxon>
        <taxon>Planctomycetia</taxon>
        <taxon>Planctomycetales</taxon>
        <taxon>Planctomycetaceae</taxon>
        <taxon>Symmachiella</taxon>
    </lineage>
</organism>
<name>A0A5C6B5E9_9PLAN</name>
<reference evidence="3 4" key="1">
    <citation type="submission" date="2019-02" db="EMBL/GenBank/DDBJ databases">
        <title>Deep-cultivation of Planctomycetes and their phenomic and genomic characterization uncovers novel biology.</title>
        <authorList>
            <person name="Wiegand S."/>
            <person name="Jogler M."/>
            <person name="Boedeker C."/>
            <person name="Pinto D."/>
            <person name="Vollmers J."/>
            <person name="Rivas-Marin E."/>
            <person name="Kohn T."/>
            <person name="Peeters S.H."/>
            <person name="Heuer A."/>
            <person name="Rast P."/>
            <person name="Oberbeckmann S."/>
            <person name="Bunk B."/>
            <person name="Jeske O."/>
            <person name="Meyerdierks A."/>
            <person name="Storesund J.E."/>
            <person name="Kallscheuer N."/>
            <person name="Luecker S."/>
            <person name="Lage O.M."/>
            <person name="Pohl T."/>
            <person name="Merkel B.J."/>
            <person name="Hornburger P."/>
            <person name="Mueller R.-W."/>
            <person name="Bruemmer F."/>
            <person name="Labrenz M."/>
            <person name="Spormann A.M."/>
            <person name="Op Den Camp H."/>
            <person name="Overmann J."/>
            <person name="Amann R."/>
            <person name="Jetten M.S.M."/>
            <person name="Mascher T."/>
            <person name="Medema M.H."/>
            <person name="Devos D.P."/>
            <person name="Kaster A.-K."/>
            <person name="Ovreas L."/>
            <person name="Rohde M."/>
            <person name="Galperin M.Y."/>
            <person name="Jogler C."/>
        </authorList>
    </citation>
    <scope>NUCLEOTIDE SEQUENCE [LARGE SCALE GENOMIC DNA]</scope>
    <source>
        <strain evidence="3 4">CA54</strain>
    </source>
</reference>
<feature type="domain" description="Ice-binding protein C-terminal" evidence="2">
    <location>
        <begin position="232"/>
        <end position="257"/>
    </location>
</feature>
<protein>
    <recommendedName>
        <fullName evidence="2">Ice-binding protein C-terminal domain-containing protein</fullName>
    </recommendedName>
</protein>
<comment type="caution">
    <text evidence="3">The sequence shown here is derived from an EMBL/GenBank/DDBJ whole genome shotgun (WGS) entry which is preliminary data.</text>
</comment>
<evidence type="ECO:0000259" key="2">
    <source>
        <dbReference type="Pfam" id="PF07589"/>
    </source>
</evidence>
<evidence type="ECO:0000313" key="3">
    <source>
        <dbReference type="EMBL" id="TWU06977.1"/>
    </source>
</evidence>
<proteinExistence type="predicted"/>
<dbReference type="InterPro" id="IPR013424">
    <property type="entry name" value="Ice-binding_C"/>
</dbReference>
<dbReference type="EMBL" id="SJPP01000003">
    <property type="protein sequence ID" value="TWU06977.1"/>
    <property type="molecule type" value="Genomic_DNA"/>
</dbReference>
<keyword evidence="1" id="KW-0732">Signal</keyword>
<dbReference type="RefSeq" id="WP_146373809.1">
    <property type="nucleotide sequence ID" value="NZ_SJPP01000003.1"/>
</dbReference>
<feature type="chain" id="PRO_5022786010" description="Ice-binding protein C-terminal domain-containing protein" evidence="1">
    <location>
        <begin position="21"/>
        <end position="262"/>
    </location>
</feature>
<dbReference type="OrthoDB" id="5431618at2"/>
<dbReference type="Pfam" id="PF07589">
    <property type="entry name" value="PEP-CTERM"/>
    <property type="match status" value="1"/>
</dbReference>